<evidence type="ECO:0000313" key="3">
    <source>
        <dbReference type="Proteomes" id="UP000219453"/>
    </source>
</evidence>
<gene>
    <name evidence="2" type="ORF">SAMN06269185_0753</name>
</gene>
<protein>
    <recommendedName>
        <fullName evidence="4">Acc operon protein</fullName>
    </recommendedName>
</protein>
<feature type="region of interest" description="Disordered" evidence="1">
    <location>
        <begin position="77"/>
        <end position="108"/>
    </location>
</feature>
<reference evidence="3" key="1">
    <citation type="submission" date="2017-09" db="EMBL/GenBank/DDBJ databases">
        <authorList>
            <person name="Varghese N."/>
            <person name="Submissions S."/>
        </authorList>
    </citation>
    <scope>NUCLEOTIDE SEQUENCE [LARGE SCALE GENOMIC DNA]</scope>
    <source>
        <strain evidence="3">DSM 27208</strain>
    </source>
</reference>
<keyword evidence="3" id="KW-1185">Reference proteome</keyword>
<evidence type="ECO:0000313" key="2">
    <source>
        <dbReference type="EMBL" id="SNZ05024.1"/>
    </source>
</evidence>
<proteinExistence type="predicted"/>
<dbReference type="AlphaFoldDB" id="A0A285N6B4"/>
<name>A0A285N6B4_NATPI</name>
<evidence type="ECO:0008006" key="4">
    <source>
        <dbReference type="Google" id="ProtNLM"/>
    </source>
</evidence>
<evidence type="ECO:0000256" key="1">
    <source>
        <dbReference type="SAM" id="MobiDB-lite"/>
    </source>
</evidence>
<organism evidence="2 3">
    <name type="scientific">Natronoarchaeum philippinense</name>
    <dbReference type="NCBI Taxonomy" id="558529"/>
    <lineage>
        <taxon>Archaea</taxon>
        <taxon>Methanobacteriati</taxon>
        <taxon>Methanobacteriota</taxon>
        <taxon>Stenosarchaea group</taxon>
        <taxon>Halobacteria</taxon>
        <taxon>Halobacteriales</taxon>
        <taxon>Natronoarchaeaceae</taxon>
    </lineage>
</organism>
<dbReference type="Proteomes" id="UP000219453">
    <property type="component" value="Unassembled WGS sequence"/>
</dbReference>
<dbReference type="Pfam" id="PF26062">
    <property type="entry name" value="DUF8022"/>
    <property type="match status" value="1"/>
</dbReference>
<feature type="region of interest" description="Disordered" evidence="1">
    <location>
        <begin position="1"/>
        <end position="23"/>
    </location>
</feature>
<dbReference type="InterPro" id="IPR058335">
    <property type="entry name" value="PccX"/>
</dbReference>
<dbReference type="RefSeq" id="WP_097007747.1">
    <property type="nucleotide sequence ID" value="NZ_OBEJ01000001.1"/>
</dbReference>
<dbReference type="EMBL" id="OBEJ01000001">
    <property type="protein sequence ID" value="SNZ05024.1"/>
    <property type="molecule type" value="Genomic_DNA"/>
</dbReference>
<accession>A0A285N6B4</accession>
<sequence>MSGTSNAPAATDPEDVAEPVGEILPAEASIDLPDDATDAEAAAIAVAIGAHLRDREIAAANAASSEESWTGKRWRFAGRTEATQGRGDRVPLGAPTDEWTAAGRTDRF</sequence>